<evidence type="ECO:0000313" key="3">
    <source>
        <dbReference type="Proteomes" id="UP001160152"/>
    </source>
</evidence>
<dbReference type="RefSeq" id="WP_258869091.1">
    <property type="nucleotide sequence ID" value="NZ_CP146690.1"/>
</dbReference>
<protein>
    <submittedName>
        <fullName evidence="1">Uncharacterized protein</fullName>
    </submittedName>
</protein>
<keyword evidence="4" id="KW-1185">Reference proteome</keyword>
<sequence length="43" mass="4472">MGSDITVPVIIGLPINLSLILKAFMAVTPESVPNNLQPVGLKA</sequence>
<dbReference type="EMBL" id="CP146691">
    <property type="protein sequence ID" value="WWY23416.1"/>
    <property type="molecule type" value="Genomic_DNA"/>
</dbReference>
<accession>A0ABD4YE26</accession>
<dbReference type="AlphaFoldDB" id="A0ABD4YE26"/>
<evidence type="ECO:0000313" key="4">
    <source>
        <dbReference type="Proteomes" id="UP001375228"/>
    </source>
</evidence>
<reference evidence="2 4" key="2">
    <citation type="submission" date="2024-03" db="EMBL/GenBank/DDBJ databases">
        <title>Pseudomonas juntendi.</title>
        <authorList>
            <person name="Liu Y."/>
        </authorList>
    </citation>
    <scope>NUCLEOTIDE SEQUENCE [LARGE SCALE GENOMIC DNA]</scope>
    <source>
        <strain evidence="2 4">L4046hy</strain>
    </source>
</reference>
<name>A0ABD4YE26_9PSED</name>
<evidence type="ECO:0000313" key="1">
    <source>
        <dbReference type="EMBL" id="MDH0757363.1"/>
    </source>
</evidence>
<dbReference type="Proteomes" id="UP001375228">
    <property type="component" value="Chromosome"/>
</dbReference>
<organism evidence="1 3">
    <name type="scientific">Pseudomonas juntendi</name>
    <dbReference type="NCBI Taxonomy" id="2666183"/>
    <lineage>
        <taxon>Bacteria</taxon>
        <taxon>Pseudomonadati</taxon>
        <taxon>Pseudomonadota</taxon>
        <taxon>Gammaproteobacteria</taxon>
        <taxon>Pseudomonadales</taxon>
        <taxon>Pseudomonadaceae</taxon>
        <taxon>Pseudomonas</taxon>
    </lineage>
</organism>
<evidence type="ECO:0000313" key="2">
    <source>
        <dbReference type="EMBL" id="WWY23416.1"/>
    </source>
</evidence>
<dbReference type="EMBL" id="JAOCBV010000001">
    <property type="protein sequence ID" value="MDH0757363.1"/>
    <property type="molecule type" value="Genomic_DNA"/>
</dbReference>
<reference evidence="1 3" key="1">
    <citation type="submission" date="2022-09" db="EMBL/GenBank/DDBJ databases">
        <title>Intensive care unit water sources are persistently colonized with multi-drug resistant bacteria and are the site of extensive horizontal gene transfer of antibiotic resistance genes.</title>
        <authorList>
            <person name="Diorio-Toth L."/>
        </authorList>
    </citation>
    <scope>NUCLEOTIDE SEQUENCE [LARGE SCALE GENOMIC DNA]</scope>
    <source>
        <strain evidence="1 3">GD03901</strain>
    </source>
</reference>
<proteinExistence type="predicted"/>
<gene>
    <name evidence="1" type="ORF">N5C70_11645</name>
    <name evidence="2" type="ORF">V9385_12760</name>
</gene>
<dbReference type="Proteomes" id="UP001160152">
    <property type="component" value="Unassembled WGS sequence"/>
</dbReference>